<reference evidence="4" key="1">
    <citation type="journal article" date="2007" name="Antimicrob. Agents Chemother.">
        <title>Cloning and characterization of the pyrrolomycin biosynthetic gene clusters from Actinosporangium vitaminophilum ATCC 31673 and Streptomyces sp. strain UC 11065.</title>
        <authorList>
            <person name="Zhang X."/>
            <person name="Parry R.J."/>
        </authorList>
    </citation>
    <scope>NUCLEOTIDE SEQUENCE</scope>
    <source>
        <strain evidence="4">ATCC 31673</strain>
    </source>
</reference>
<evidence type="ECO:0000313" key="4">
    <source>
        <dbReference type="EMBL" id="ABO15862.1"/>
    </source>
</evidence>
<feature type="region of interest" description="Disordered" evidence="2">
    <location>
        <begin position="22"/>
        <end position="49"/>
    </location>
</feature>
<dbReference type="InterPro" id="IPR001031">
    <property type="entry name" value="Thioesterase"/>
</dbReference>
<proteinExistence type="inferred from homology"/>
<comment type="similarity">
    <text evidence="1">Belongs to the thioesterase family.</text>
</comment>
<organism evidence="4">
    <name type="scientific">Wenjunlia vitaminophila</name>
    <name type="common">Streptomyces vitaminophilus</name>
    <dbReference type="NCBI Taxonomy" id="76728"/>
    <lineage>
        <taxon>Bacteria</taxon>
        <taxon>Bacillati</taxon>
        <taxon>Actinomycetota</taxon>
        <taxon>Actinomycetes</taxon>
        <taxon>Kitasatosporales</taxon>
        <taxon>Streptomycetaceae</taxon>
        <taxon>Wenjunlia</taxon>
    </lineage>
</organism>
<dbReference type="Pfam" id="PF00975">
    <property type="entry name" value="Thioesterase"/>
    <property type="match status" value="1"/>
</dbReference>
<dbReference type="BioCyc" id="MetaCyc:MONOMER-21484"/>
<dbReference type="InterPro" id="IPR012223">
    <property type="entry name" value="TEII"/>
</dbReference>
<dbReference type="SUPFAM" id="SSF53474">
    <property type="entry name" value="alpha/beta-Hydrolases"/>
    <property type="match status" value="1"/>
</dbReference>
<dbReference type="Gene3D" id="3.40.50.1820">
    <property type="entry name" value="alpha/beta hydrolase"/>
    <property type="match status" value="1"/>
</dbReference>
<dbReference type="GO" id="GO:0008610">
    <property type="term" value="P:lipid biosynthetic process"/>
    <property type="evidence" value="ECO:0007669"/>
    <property type="project" value="TreeGrafter"/>
</dbReference>
<evidence type="ECO:0000256" key="2">
    <source>
        <dbReference type="SAM" id="MobiDB-lite"/>
    </source>
</evidence>
<dbReference type="InterPro" id="IPR029058">
    <property type="entry name" value="AB_hydrolase_fold"/>
</dbReference>
<evidence type="ECO:0000259" key="3">
    <source>
        <dbReference type="Pfam" id="PF00975"/>
    </source>
</evidence>
<dbReference type="AlphaFoldDB" id="A3R4R7"/>
<sequence length="302" mass="32642">MNSYVRSLATVTQAACAALEAVGKAPRRGKEPDPEGPLTTPVSPDPGATRDDANSLTLYCLAHAGGSAIPYTRWNRFLPAGVRVEPLELPGHGARLREPLLEQVEPIVADLLRTVGPRRGAPFALFGHSFGAVLAFELTRRLVRLGTPPAALLVAGRNGPTQPLAHRPIHNLDDEAFVAALIRFGGMPQALLEQPELLRIYLPVLRVDLRLAETHPRPPGPPFDVPVTAFGGRRDVLADPEGLLTWERETTGEFELALLPGGHFFLDEPAFHSLLLSRLARLTPRATGNDPLSRGTTPAARR</sequence>
<dbReference type="EMBL" id="EF140901">
    <property type="protein sequence ID" value="ABO15862.1"/>
    <property type="molecule type" value="Genomic_DNA"/>
</dbReference>
<name>A3R4R7_WENVI</name>
<dbReference type="PANTHER" id="PTHR11487:SF0">
    <property type="entry name" value="S-ACYL FATTY ACID SYNTHASE THIOESTERASE, MEDIUM CHAIN"/>
    <property type="match status" value="1"/>
</dbReference>
<dbReference type="PANTHER" id="PTHR11487">
    <property type="entry name" value="THIOESTERASE"/>
    <property type="match status" value="1"/>
</dbReference>
<accession>A3R4R7</accession>
<gene>
    <name evidence="4" type="primary">pyr26</name>
</gene>
<feature type="domain" description="Thioesterase" evidence="3">
    <location>
        <begin position="57"/>
        <end position="268"/>
    </location>
</feature>
<evidence type="ECO:0000256" key="1">
    <source>
        <dbReference type="ARBA" id="ARBA00007169"/>
    </source>
</evidence>
<protein>
    <submittedName>
        <fullName evidence="4">Thioesterase</fullName>
    </submittedName>
</protein>